<organism evidence="1 2">
    <name type="scientific">Aeromonas caviae</name>
    <name type="common">Aeromonas punctata</name>
    <dbReference type="NCBI Taxonomy" id="648"/>
    <lineage>
        <taxon>Bacteria</taxon>
        <taxon>Pseudomonadati</taxon>
        <taxon>Pseudomonadota</taxon>
        <taxon>Gammaproteobacteria</taxon>
        <taxon>Aeromonadales</taxon>
        <taxon>Aeromonadaceae</taxon>
        <taxon>Aeromonas</taxon>
    </lineage>
</organism>
<comment type="caution">
    <text evidence="1">The sequence shown here is derived from an EMBL/GenBank/DDBJ whole genome shotgun (WGS) entry which is preliminary data.</text>
</comment>
<sequence length="103" mass="10850">MAHPDGTLAAEGLVDGQTCGLATSTLMGRGLEGREVVHPPPESLHALHIAVLVAVSKAVPMSPLRRGARQTVPLSRSILVQLHFIGAFHPHPPLEPAPKKHAV</sequence>
<evidence type="ECO:0000313" key="2">
    <source>
        <dbReference type="Proteomes" id="UP000886939"/>
    </source>
</evidence>
<evidence type="ECO:0000313" key="1">
    <source>
        <dbReference type="EMBL" id="GJA42018.1"/>
    </source>
</evidence>
<reference evidence="1" key="1">
    <citation type="submission" date="2021-07" db="EMBL/GenBank/DDBJ databases">
        <title>Draft genome sequence of carbapenem-resistant Aeromonas spp. in Japan.</title>
        <authorList>
            <person name="Maehana S."/>
            <person name="Suzuki M."/>
            <person name="Kitasato H."/>
        </authorList>
    </citation>
    <scope>NUCLEOTIDE SEQUENCE</scope>
    <source>
        <strain evidence="1">KAM343</strain>
    </source>
</reference>
<accession>A0AAV4YM34</accession>
<dbReference type="AlphaFoldDB" id="A0AAV4YM34"/>
<dbReference type="Proteomes" id="UP000886939">
    <property type="component" value="Unassembled WGS sequence"/>
</dbReference>
<dbReference type="EMBL" id="BPNI01000059">
    <property type="protein sequence ID" value="GJA42018.1"/>
    <property type="molecule type" value="Genomic_DNA"/>
</dbReference>
<proteinExistence type="predicted"/>
<name>A0AAV4YM34_AERCA</name>
<protein>
    <submittedName>
        <fullName evidence="1">Uncharacterized protein</fullName>
    </submittedName>
</protein>
<gene>
    <name evidence="1" type="ORF">KAM343_28140</name>
</gene>